<keyword evidence="3" id="KW-0547">Nucleotide-binding</keyword>
<evidence type="ECO:0000256" key="11">
    <source>
        <dbReference type="ARBA" id="ARBA00023204"/>
    </source>
</evidence>
<keyword evidence="4" id="KW-0227">DNA damage</keyword>
<evidence type="ECO:0000256" key="12">
    <source>
        <dbReference type="ARBA" id="ARBA00023235"/>
    </source>
</evidence>
<dbReference type="Gene3D" id="3.40.50.300">
    <property type="entry name" value="P-loop containing nucleotide triphosphate hydrolases"/>
    <property type="match status" value="2"/>
</dbReference>
<feature type="domain" description="Helicase ATP-binding" evidence="14">
    <location>
        <begin position="178"/>
        <end position="428"/>
    </location>
</feature>
<gene>
    <name evidence="15" type="ordered locus">M5M_15235</name>
</gene>
<evidence type="ECO:0000259" key="14">
    <source>
        <dbReference type="PROSITE" id="PS51193"/>
    </source>
</evidence>
<keyword evidence="11" id="KW-0234">DNA repair</keyword>
<keyword evidence="7" id="KW-0067">ATP-binding</keyword>
<accession>K4KM00</accession>
<dbReference type="GO" id="GO:0003678">
    <property type="term" value="F:DNA helicase activity"/>
    <property type="evidence" value="ECO:0007669"/>
    <property type="project" value="InterPro"/>
</dbReference>
<keyword evidence="1" id="KW-0004">4Fe-4S</keyword>
<dbReference type="PROSITE" id="PS51193">
    <property type="entry name" value="HELICASE_ATP_BIND_2"/>
    <property type="match status" value="1"/>
</dbReference>
<sequence>MPVNAVSVGELCRFVARQGDLDLRFTPAPLAEEGRELHQWVAEQRTAEWGDDFSAEVSLSIEHAGITLRGRADGWLPTLPQVEEVKSFRGKLNKMPENRRSLHWAQVQCYGWMLCEREQLETIRLALVYVDADQHSEQILVEYWTRADLAARCTAWCQAYADWLARLTTHREARLAAAAQLAFPYNAMHAGQRTLAENVYIASQRGQSLLAEAPTGTGKTLACLFPALKASARYDKCFFLTAKTPGRALALEGLRQLALEPLVVVELIARTKACEYPGQACHGEECPLAQGFFDRLPAARAAAFERQWLDAAALRQVAAEFSICPYYLSQEMCRWADVVVADYNYYFDAGGLLHALVQENGWRALLLIDEAHNLADRARAMYSCALTRKDNRAVRKLLPTALHKSLKAVDRQWTQLVKPLAEGERKRLAALPEKFLAALQQFVHACNQWQADSGRSLPEPVLEFYFSVVQLCKLAEMPAEQLAQDYIVDVTKIARGEAALHLRNGLPGRWLAPRFEVAHAAVIFSATLSPMEFPRRLLGLPEDTALLKVPSPFCAEQLSVTVHRKLSTRFAHRAASLPALVAVIGEQCLAAPGNYLAFFSSFDYLQQVERLLSARYPMLRLNSQTRHMREQDRQAFVAGFDAGSQCLGLAVLGGAFSEGIDLPGNRLVGAFVATLGLPQFNPVNEEMRQLMDRQFGNGYAYTYLYPGLQKVVQAAGRVIRKTTDNGCVHLLDDRFADAEVRQLLPDWWQIELG</sequence>
<evidence type="ECO:0000256" key="5">
    <source>
        <dbReference type="ARBA" id="ARBA00022801"/>
    </source>
</evidence>
<dbReference type="RefSeq" id="WP_015048332.1">
    <property type="nucleotide sequence ID" value="NC_018868.3"/>
</dbReference>
<dbReference type="SMART" id="SM00491">
    <property type="entry name" value="HELICc2"/>
    <property type="match status" value="1"/>
</dbReference>
<dbReference type="GO" id="GO:0006281">
    <property type="term" value="P:DNA repair"/>
    <property type="evidence" value="ECO:0007669"/>
    <property type="project" value="UniProtKB-KW"/>
</dbReference>
<dbReference type="KEGG" id="saga:M5M_15235"/>
<dbReference type="InterPro" id="IPR027417">
    <property type="entry name" value="P-loop_NTPase"/>
</dbReference>
<dbReference type="GO" id="GO:0005524">
    <property type="term" value="F:ATP binding"/>
    <property type="evidence" value="ECO:0007669"/>
    <property type="project" value="UniProtKB-KW"/>
</dbReference>
<dbReference type="PANTHER" id="PTHR11472">
    <property type="entry name" value="DNA REPAIR DEAD HELICASE RAD3/XP-D SUBFAMILY MEMBER"/>
    <property type="match status" value="1"/>
</dbReference>
<keyword evidence="2" id="KW-0479">Metal-binding</keyword>
<keyword evidence="8" id="KW-0408">Iron</keyword>
<protein>
    <submittedName>
        <fullName evidence="15">DinG family ATP-dependent helicase</fullName>
    </submittedName>
</protein>
<dbReference type="eggNOG" id="COG1468">
    <property type="taxonomic scope" value="Bacteria"/>
</dbReference>
<evidence type="ECO:0000256" key="6">
    <source>
        <dbReference type="ARBA" id="ARBA00022806"/>
    </source>
</evidence>
<keyword evidence="9" id="KW-0411">Iron-sulfur</keyword>
<organism evidence="15 16">
    <name type="scientific">Simiduia agarivorans (strain DSM 21679 / JCM 13881 / BCRC 17597 / SA1)</name>
    <dbReference type="NCBI Taxonomy" id="1117647"/>
    <lineage>
        <taxon>Bacteria</taxon>
        <taxon>Pseudomonadati</taxon>
        <taxon>Pseudomonadota</taxon>
        <taxon>Gammaproteobacteria</taxon>
        <taxon>Cellvibrionales</taxon>
        <taxon>Cellvibrionaceae</taxon>
        <taxon>Simiduia</taxon>
    </lineage>
</organism>
<dbReference type="OrthoDB" id="9765586at2"/>
<dbReference type="AlphaFoldDB" id="K4KM00"/>
<evidence type="ECO:0000313" key="16">
    <source>
        <dbReference type="Proteomes" id="UP000000466"/>
    </source>
</evidence>
<dbReference type="SMART" id="SM00488">
    <property type="entry name" value="DEXDc2"/>
    <property type="match status" value="1"/>
</dbReference>
<dbReference type="InterPro" id="IPR045028">
    <property type="entry name" value="DinG/Rad3-like"/>
</dbReference>
<dbReference type="InterPro" id="IPR010614">
    <property type="entry name" value="RAD3-like_helicase_DEAD"/>
</dbReference>
<dbReference type="SUPFAM" id="SSF52540">
    <property type="entry name" value="P-loop containing nucleoside triphosphate hydrolases"/>
    <property type="match status" value="1"/>
</dbReference>
<name>K4KM00_SIMAS</name>
<evidence type="ECO:0000313" key="15">
    <source>
        <dbReference type="EMBL" id="AFV00180.1"/>
    </source>
</evidence>
<reference evidence="15 16" key="1">
    <citation type="journal article" date="2013" name="Genome Announc.">
        <title>Complete genome sequence of Simiduia agarivorans SA1(T), a marine bacterium able to degrade a variety of polysaccharides.</title>
        <authorList>
            <person name="Lin S.Y."/>
            <person name="Shieh W.Y."/>
            <person name="Chen J.S."/>
            <person name="Tang S.L."/>
        </authorList>
    </citation>
    <scope>NUCLEOTIDE SEQUENCE [LARGE SCALE GENOMIC DNA]</scope>
    <source>
        <strain evidence="16">DSM 21679 / JCM 13881 / BCRC 17597 / SA1</strain>
    </source>
</reference>
<evidence type="ECO:0000256" key="3">
    <source>
        <dbReference type="ARBA" id="ARBA00022741"/>
    </source>
</evidence>
<dbReference type="GO" id="GO:0016818">
    <property type="term" value="F:hydrolase activity, acting on acid anhydrides, in phosphorus-containing anhydrides"/>
    <property type="evidence" value="ECO:0007669"/>
    <property type="project" value="InterPro"/>
</dbReference>
<dbReference type="Pfam" id="PF13307">
    <property type="entry name" value="Helicase_C_2"/>
    <property type="match status" value="1"/>
</dbReference>
<keyword evidence="10" id="KW-0238">DNA-binding</keyword>
<dbReference type="STRING" id="1117647.M5M_15235"/>
<dbReference type="GO" id="GO:0046872">
    <property type="term" value="F:metal ion binding"/>
    <property type="evidence" value="ECO:0007669"/>
    <property type="project" value="UniProtKB-KW"/>
</dbReference>
<dbReference type="Pfam" id="PF06733">
    <property type="entry name" value="DEAD_2"/>
    <property type="match status" value="1"/>
</dbReference>
<keyword evidence="5" id="KW-0378">Hydrolase</keyword>
<dbReference type="eggNOG" id="COG1199">
    <property type="taxonomic scope" value="Bacteria"/>
</dbReference>
<dbReference type="PANTHER" id="PTHR11472:SF34">
    <property type="entry name" value="REGULATOR OF TELOMERE ELONGATION HELICASE 1"/>
    <property type="match status" value="1"/>
</dbReference>
<dbReference type="Proteomes" id="UP000000466">
    <property type="component" value="Chromosome"/>
</dbReference>
<dbReference type="GO" id="GO:0051539">
    <property type="term" value="F:4 iron, 4 sulfur cluster binding"/>
    <property type="evidence" value="ECO:0007669"/>
    <property type="project" value="UniProtKB-KW"/>
</dbReference>
<evidence type="ECO:0000256" key="8">
    <source>
        <dbReference type="ARBA" id="ARBA00023004"/>
    </source>
</evidence>
<dbReference type="InterPro" id="IPR011604">
    <property type="entry name" value="PDDEXK-like_dom_sf"/>
</dbReference>
<dbReference type="InterPro" id="IPR014013">
    <property type="entry name" value="Helic_SF1/SF2_ATP-bd_DinG/Rad3"/>
</dbReference>
<dbReference type="Gene3D" id="3.90.320.10">
    <property type="match status" value="1"/>
</dbReference>
<proteinExistence type="inferred from homology"/>
<keyword evidence="16" id="KW-1185">Reference proteome</keyword>
<dbReference type="EMBL" id="CP003746">
    <property type="protein sequence ID" value="AFV00180.1"/>
    <property type="molecule type" value="Genomic_DNA"/>
</dbReference>
<evidence type="ECO:0000256" key="10">
    <source>
        <dbReference type="ARBA" id="ARBA00023125"/>
    </source>
</evidence>
<evidence type="ECO:0000256" key="7">
    <source>
        <dbReference type="ARBA" id="ARBA00022840"/>
    </source>
</evidence>
<dbReference type="InterPro" id="IPR006555">
    <property type="entry name" value="ATP-dep_Helicase_C"/>
</dbReference>
<keyword evidence="6 15" id="KW-0347">Helicase</keyword>
<dbReference type="HOGENOM" id="CLU_006515_7_0_6"/>
<dbReference type="GO" id="GO:0003677">
    <property type="term" value="F:DNA binding"/>
    <property type="evidence" value="ECO:0007669"/>
    <property type="project" value="UniProtKB-KW"/>
</dbReference>
<evidence type="ECO:0000256" key="4">
    <source>
        <dbReference type="ARBA" id="ARBA00022763"/>
    </source>
</evidence>
<evidence type="ECO:0000256" key="1">
    <source>
        <dbReference type="ARBA" id="ARBA00022485"/>
    </source>
</evidence>
<keyword evidence="12" id="KW-0413">Isomerase</keyword>
<evidence type="ECO:0000256" key="2">
    <source>
        <dbReference type="ARBA" id="ARBA00022723"/>
    </source>
</evidence>
<dbReference type="InterPro" id="IPR006554">
    <property type="entry name" value="Helicase-like_DEXD_c2"/>
</dbReference>
<comment type="similarity">
    <text evidence="13">Belongs to the helicase family. DinG subfamily.</text>
</comment>
<evidence type="ECO:0000256" key="9">
    <source>
        <dbReference type="ARBA" id="ARBA00023014"/>
    </source>
</evidence>
<evidence type="ECO:0000256" key="13">
    <source>
        <dbReference type="ARBA" id="ARBA00038058"/>
    </source>
</evidence>